<comment type="caution">
    <text evidence="12">The sequence shown here is derived from an EMBL/GenBank/DDBJ whole genome shotgun (WGS) entry which is preliminary data.</text>
</comment>
<dbReference type="NCBIfam" id="NF006767">
    <property type="entry name" value="PRK09289.1"/>
    <property type="match status" value="1"/>
</dbReference>
<keyword evidence="8" id="KW-0677">Repeat</keyword>
<dbReference type="InterPro" id="IPR001783">
    <property type="entry name" value="Lumazine-bd"/>
</dbReference>
<dbReference type="RefSeq" id="WP_049411205.1">
    <property type="nucleotide sequence ID" value="NZ_CP066062.1"/>
</dbReference>
<reference evidence="12 13" key="1">
    <citation type="submission" date="2017-09" db="EMBL/GenBank/DDBJ databases">
        <title>Bacterial strain isolated from the female urinary microbiota.</title>
        <authorList>
            <person name="Thomas-White K."/>
            <person name="Kumar N."/>
            <person name="Forster S."/>
            <person name="Putonti C."/>
            <person name="Lawley T."/>
            <person name="Wolfe A.J."/>
        </authorList>
    </citation>
    <scope>NUCLEOTIDE SEQUENCE [LARGE SCALE GENOMIC DNA]</scope>
    <source>
        <strain evidence="12 13">UMB0834</strain>
    </source>
</reference>
<evidence type="ECO:0000256" key="5">
    <source>
        <dbReference type="ARBA" id="ARBA00013950"/>
    </source>
</evidence>
<dbReference type="FunFam" id="2.40.30.20:FF:000014">
    <property type="entry name" value="Riboflavin synthase, alpha subunit"/>
    <property type="match status" value="1"/>
</dbReference>
<comment type="pathway">
    <text evidence="3">Cofactor biosynthesis; riboflavin biosynthesis; riboflavin from 2-hydroxy-3-oxobutyl phosphate and 5-amino-6-(D-ribitylamino)uracil: step 2/2.</text>
</comment>
<sequence>MFTGIIEEVGTIERMQTVQSVMTLSIRCQTILEDMQIGDSISVNGTCLTVTAFDSNHFDVQVIKGTESKTYLNQLSQGDPVNLERAMSGQGRFGGHFVLGHVDDIGRISRIEKNSNSTIITIQAPQDLLNQMVSRGSIAVDGTSLTIFQLRANEFDIHLIPETRHATILDKKRENDLVHLETDMLFKYVERIIGDQKDGLSVDKMKALGY</sequence>
<proteinExistence type="predicted"/>
<dbReference type="EMBL" id="PNGG01000002">
    <property type="protein sequence ID" value="PMC19537.1"/>
    <property type="molecule type" value="Genomic_DNA"/>
</dbReference>
<dbReference type="CDD" id="cd00402">
    <property type="entry name" value="Riboflavin_synthase_like"/>
    <property type="match status" value="1"/>
</dbReference>
<accession>A0A2K4DTX5</accession>
<dbReference type="GO" id="GO:0009231">
    <property type="term" value="P:riboflavin biosynthetic process"/>
    <property type="evidence" value="ECO:0007669"/>
    <property type="project" value="UniProtKB-KW"/>
</dbReference>
<comment type="catalytic activity">
    <reaction evidence="1">
        <text>2 6,7-dimethyl-8-(1-D-ribityl)lumazine + H(+) = 5-amino-6-(D-ribitylamino)uracil + riboflavin</text>
        <dbReference type="Rhea" id="RHEA:20772"/>
        <dbReference type="ChEBI" id="CHEBI:15378"/>
        <dbReference type="ChEBI" id="CHEBI:15934"/>
        <dbReference type="ChEBI" id="CHEBI:57986"/>
        <dbReference type="ChEBI" id="CHEBI:58201"/>
        <dbReference type="EC" id="2.5.1.9"/>
    </reaction>
</comment>
<dbReference type="InterPro" id="IPR017938">
    <property type="entry name" value="Riboflavin_synthase-like_b-brl"/>
</dbReference>
<evidence type="ECO:0000256" key="1">
    <source>
        <dbReference type="ARBA" id="ARBA00000968"/>
    </source>
</evidence>
<dbReference type="PANTHER" id="PTHR21098:SF12">
    <property type="entry name" value="RIBOFLAVIN SYNTHASE"/>
    <property type="match status" value="1"/>
</dbReference>
<dbReference type="InterPro" id="IPR023366">
    <property type="entry name" value="ATP_synth_asu-like_sf"/>
</dbReference>
<protein>
    <recommendedName>
        <fullName evidence="5 9">Riboflavin synthase</fullName>
        <ecNumber evidence="4 9">2.5.1.9</ecNumber>
    </recommendedName>
</protein>
<evidence type="ECO:0000256" key="9">
    <source>
        <dbReference type="NCBIfam" id="TIGR00187"/>
    </source>
</evidence>
<feature type="repeat" description="Lumazine-binding" evidence="10">
    <location>
        <begin position="97"/>
        <end position="193"/>
    </location>
</feature>
<dbReference type="GO" id="GO:0004746">
    <property type="term" value="F:riboflavin synthase activity"/>
    <property type="evidence" value="ECO:0007669"/>
    <property type="project" value="UniProtKB-UniRule"/>
</dbReference>
<gene>
    <name evidence="12" type="ORF">CJ235_04030</name>
</gene>
<evidence type="ECO:0000313" key="12">
    <source>
        <dbReference type="EMBL" id="PMC19537.1"/>
    </source>
</evidence>
<dbReference type="Gene3D" id="2.40.30.20">
    <property type="match status" value="2"/>
</dbReference>
<evidence type="ECO:0000313" key="13">
    <source>
        <dbReference type="Proteomes" id="UP000235748"/>
    </source>
</evidence>
<dbReference type="PIRSF" id="PIRSF000498">
    <property type="entry name" value="Riboflavin_syn_A"/>
    <property type="match status" value="1"/>
</dbReference>
<feature type="domain" description="Lumazine-binding" evidence="11">
    <location>
        <begin position="1"/>
        <end position="96"/>
    </location>
</feature>
<evidence type="ECO:0000256" key="4">
    <source>
        <dbReference type="ARBA" id="ARBA00012827"/>
    </source>
</evidence>
<evidence type="ECO:0000259" key="11">
    <source>
        <dbReference type="PROSITE" id="PS51177"/>
    </source>
</evidence>
<organism evidence="12 13">
    <name type="scientific">Staphylococcus pettenkoferi</name>
    <dbReference type="NCBI Taxonomy" id="170573"/>
    <lineage>
        <taxon>Bacteria</taxon>
        <taxon>Bacillati</taxon>
        <taxon>Bacillota</taxon>
        <taxon>Bacilli</taxon>
        <taxon>Bacillales</taxon>
        <taxon>Staphylococcaceae</taxon>
        <taxon>Staphylococcus</taxon>
    </lineage>
</organism>
<dbReference type="PROSITE" id="PS51177">
    <property type="entry name" value="LUMAZINE_BIND"/>
    <property type="match status" value="2"/>
</dbReference>
<evidence type="ECO:0000256" key="7">
    <source>
        <dbReference type="ARBA" id="ARBA00022679"/>
    </source>
</evidence>
<keyword evidence="6" id="KW-0686">Riboflavin biosynthesis</keyword>
<comment type="function">
    <text evidence="2">Catalyzes the dismutation of two molecules of 6,7-dimethyl-8-ribityllumazine, resulting in the formation of riboflavin and 5-amino-6-(D-ribitylamino)uracil.</text>
</comment>
<dbReference type="InterPro" id="IPR026017">
    <property type="entry name" value="Lumazine-bd_dom"/>
</dbReference>
<dbReference type="STRING" id="170573.GCA_001076995_01481"/>
<evidence type="ECO:0000256" key="6">
    <source>
        <dbReference type="ARBA" id="ARBA00022619"/>
    </source>
</evidence>
<dbReference type="AlphaFoldDB" id="A0A2K4DTX5"/>
<keyword evidence="7 12" id="KW-0808">Transferase</keyword>
<evidence type="ECO:0000256" key="8">
    <source>
        <dbReference type="ARBA" id="ARBA00022737"/>
    </source>
</evidence>
<dbReference type="SUPFAM" id="SSF63380">
    <property type="entry name" value="Riboflavin synthase domain-like"/>
    <property type="match status" value="2"/>
</dbReference>
<feature type="repeat" description="Lumazine-binding" evidence="10">
    <location>
        <begin position="1"/>
        <end position="96"/>
    </location>
</feature>
<dbReference type="PANTHER" id="PTHR21098">
    <property type="entry name" value="RIBOFLAVIN SYNTHASE ALPHA CHAIN"/>
    <property type="match status" value="1"/>
</dbReference>
<name>A0A2K4DTX5_9STAP</name>
<evidence type="ECO:0000256" key="10">
    <source>
        <dbReference type="PROSITE-ProRule" id="PRU00524"/>
    </source>
</evidence>
<feature type="domain" description="Lumazine-binding" evidence="11">
    <location>
        <begin position="97"/>
        <end position="193"/>
    </location>
</feature>
<evidence type="ECO:0000256" key="3">
    <source>
        <dbReference type="ARBA" id="ARBA00004887"/>
    </source>
</evidence>
<evidence type="ECO:0000256" key="2">
    <source>
        <dbReference type="ARBA" id="ARBA00002803"/>
    </source>
</evidence>
<dbReference type="EC" id="2.5.1.9" evidence="4 9"/>
<dbReference type="Proteomes" id="UP000235748">
    <property type="component" value="Unassembled WGS sequence"/>
</dbReference>
<dbReference type="NCBIfam" id="TIGR00187">
    <property type="entry name" value="ribE"/>
    <property type="match status" value="1"/>
</dbReference>
<dbReference type="Pfam" id="PF00677">
    <property type="entry name" value="Lum_binding"/>
    <property type="match status" value="2"/>
</dbReference>